<evidence type="ECO:0000256" key="9">
    <source>
        <dbReference type="ARBA" id="ARBA00022989"/>
    </source>
</evidence>
<evidence type="ECO:0000256" key="7">
    <source>
        <dbReference type="ARBA" id="ARBA00022795"/>
    </source>
</evidence>
<dbReference type="InterPro" id="IPR006135">
    <property type="entry name" value="T3SS_substrate_exporter"/>
</dbReference>
<evidence type="ECO:0000256" key="13">
    <source>
        <dbReference type="RuleBase" id="RU364091"/>
    </source>
</evidence>
<dbReference type="Gene3D" id="6.10.250.2080">
    <property type="match status" value="1"/>
</dbReference>
<evidence type="ECO:0000256" key="3">
    <source>
        <dbReference type="ARBA" id="ARBA00021622"/>
    </source>
</evidence>
<evidence type="ECO:0000256" key="8">
    <source>
        <dbReference type="ARBA" id="ARBA00022927"/>
    </source>
</evidence>
<evidence type="ECO:0000256" key="2">
    <source>
        <dbReference type="ARBA" id="ARBA00010690"/>
    </source>
</evidence>
<dbReference type="PANTHER" id="PTHR30531">
    <property type="entry name" value="FLAGELLAR BIOSYNTHETIC PROTEIN FLHB"/>
    <property type="match status" value="1"/>
</dbReference>
<dbReference type="HOGENOM" id="CLU_041013_1_2_5"/>
<dbReference type="STRING" id="1293911.H710_01185"/>
<dbReference type="EMBL" id="ASIV01000008">
    <property type="protein sequence ID" value="KEG18336.1"/>
    <property type="molecule type" value="Genomic_DNA"/>
</dbReference>
<keyword evidence="8 13" id="KW-0653">Protein transport</keyword>
<comment type="caution">
    <text evidence="15">The sequence shown here is derived from an EMBL/GenBank/DDBJ whole genome shotgun (WGS) entry which is preliminary data.</text>
</comment>
<dbReference type="NCBIfam" id="TIGR00328">
    <property type="entry name" value="flhB"/>
    <property type="match status" value="1"/>
</dbReference>
<keyword evidence="5 13" id="KW-1003">Cell membrane</keyword>
<feature type="transmembrane region" description="Helical" evidence="13">
    <location>
        <begin position="153"/>
        <end position="178"/>
    </location>
</feature>
<dbReference type="Proteomes" id="UP000031740">
    <property type="component" value="Unassembled WGS sequence"/>
</dbReference>
<dbReference type="AlphaFoldDB" id="A0A072QY48"/>
<feature type="transmembrane region" description="Helical" evidence="13">
    <location>
        <begin position="92"/>
        <end position="113"/>
    </location>
</feature>
<dbReference type="RefSeq" id="WP_041849872.1">
    <property type="nucleotide sequence ID" value="NZ_KL503807.1"/>
</dbReference>
<keyword evidence="9 13" id="KW-1133">Transmembrane helix</keyword>
<keyword evidence="15" id="KW-0282">Flagellum</keyword>
<evidence type="ECO:0000256" key="12">
    <source>
        <dbReference type="ARBA" id="ARBA00025078"/>
    </source>
</evidence>
<dbReference type="InterPro" id="IPR029025">
    <property type="entry name" value="T3SS_substrate_exporter_C"/>
</dbReference>
<proteinExistence type="inferred from homology"/>
<sequence length="356" mass="40326">MSDEKPDKESQTEEPTEHKIHKAEEKGNLPFSRELPILASLMSFSLITIFVAFPAMSKLSRFLTEWLERPESWHINTAEDIKHLIYLVGGNLGLALAALLIIIPLISIAASAIQNAPRIVTERISPKWSRISPANGFGRIFGKAGFVEFLKSLVKLIGVSIIVYIMFFKNNTIFINALLTDAPALPEYIRQKLVDLSLSFIVAVAIIAGFDLAWSRFYWRQQLRMTKQEVKDEYKNLEGNPMVKSRMRSLARDRIRRKMIANVPTATLIVTNPTHFSVALRYKPPLDHAPVVIAKGQDILALHIREIATKHDIPIIEDQPLARALYKQVEVDQTIPPEFYEGVAALIRFINSQKIH</sequence>
<keyword evidence="4 13" id="KW-0813">Transport</keyword>
<accession>A0A072QY48</accession>
<evidence type="ECO:0000313" key="16">
    <source>
        <dbReference type="Proteomes" id="UP000031740"/>
    </source>
</evidence>
<keyword evidence="15" id="KW-0966">Cell projection</keyword>
<evidence type="ECO:0000256" key="10">
    <source>
        <dbReference type="ARBA" id="ARBA00023136"/>
    </source>
</evidence>
<dbReference type="InterPro" id="IPR006136">
    <property type="entry name" value="FlhB"/>
</dbReference>
<dbReference type="PANTHER" id="PTHR30531:SF12">
    <property type="entry name" value="FLAGELLAR BIOSYNTHETIC PROTEIN FLHB"/>
    <property type="match status" value="1"/>
</dbReference>
<keyword evidence="15" id="KW-0969">Cilium</keyword>
<keyword evidence="11 13" id="KW-1006">Bacterial flagellum protein export</keyword>
<dbReference type="SUPFAM" id="SSF160544">
    <property type="entry name" value="EscU C-terminal domain-like"/>
    <property type="match status" value="1"/>
</dbReference>
<gene>
    <name evidence="13" type="primary">flhB</name>
    <name evidence="15" type="ORF">H710_01185</name>
</gene>
<evidence type="ECO:0000256" key="5">
    <source>
        <dbReference type="ARBA" id="ARBA00022475"/>
    </source>
</evidence>
<evidence type="ECO:0000256" key="6">
    <source>
        <dbReference type="ARBA" id="ARBA00022692"/>
    </source>
</evidence>
<dbReference type="PATRIC" id="fig|1293911.3.peg.1225"/>
<reference evidence="15 16" key="1">
    <citation type="submission" date="2013-04" db="EMBL/GenBank/DDBJ databases">
        <title>The Genome Sequence of Bartonella bacilliformis Ver097.</title>
        <authorList>
            <consortium name="The Broad Institute Genomics Platform"/>
            <consortium name="The Broad Institute Genome Sequencing Center for Infectious Disease"/>
            <person name="Feldgarden M."/>
            <person name="Kirby J."/>
            <person name="Birtles R."/>
            <person name="Dasch G."/>
            <person name="Hendrix L."/>
            <person name="Koehler J."/>
            <person name="Walker B."/>
            <person name="Young S.K."/>
            <person name="Zeng Q."/>
            <person name="Gargeya S."/>
            <person name="Fitzgerald M."/>
            <person name="Haas B."/>
            <person name="Abouelleil A."/>
            <person name="Allen A.W."/>
            <person name="Alvarado L."/>
            <person name="Arachchi H.M."/>
            <person name="Berlin A.M."/>
            <person name="Chapman S.B."/>
            <person name="Gainer-Dewar J."/>
            <person name="Goldberg J."/>
            <person name="Griggs A."/>
            <person name="Gujja S."/>
            <person name="Hansen M."/>
            <person name="Howarth C."/>
            <person name="Imamovic A."/>
            <person name="Ireland A."/>
            <person name="Larimer J."/>
            <person name="McCowan C."/>
            <person name="Murphy C."/>
            <person name="Pearson M."/>
            <person name="Poon T.W."/>
            <person name="Priest M."/>
            <person name="Roberts A."/>
            <person name="Saif S."/>
            <person name="Shea T."/>
            <person name="Sisk P."/>
            <person name="Sykes S."/>
            <person name="Wortman J."/>
            <person name="Nusbaum C."/>
            <person name="Birren B."/>
        </authorList>
    </citation>
    <scope>NUCLEOTIDE SEQUENCE [LARGE SCALE GENOMIC DNA]</scope>
    <source>
        <strain evidence="15 16">Ver097</strain>
    </source>
</reference>
<feature type="transmembrane region" description="Helical" evidence="13">
    <location>
        <begin position="35"/>
        <end position="56"/>
    </location>
</feature>
<dbReference type="Pfam" id="PF01312">
    <property type="entry name" value="Bac_export_2"/>
    <property type="match status" value="1"/>
</dbReference>
<dbReference type="PRINTS" id="PR00950">
    <property type="entry name" value="TYPE3IMSPROT"/>
</dbReference>
<feature type="transmembrane region" description="Helical" evidence="13">
    <location>
        <begin position="198"/>
        <end position="219"/>
    </location>
</feature>
<dbReference type="GO" id="GO:0009306">
    <property type="term" value="P:protein secretion"/>
    <property type="evidence" value="ECO:0007669"/>
    <property type="project" value="InterPro"/>
</dbReference>
<organism evidence="15 16">
    <name type="scientific">Bartonella bacilliformis Ver097</name>
    <dbReference type="NCBI Taxonomy" id="1293911"/>
    <lineage>
        <taxon>Bacteria</taxon>
        <taxon>Pseudomonadati</taxon>
        <taxon>Pseudomonadota</taxon>
        <taxon>Alphaproteobacteria</taxon>
        <taxon>Hyphomicrobiales</taxon>
        <taxon>Bartonellaceae</taxon>
        <taxon>Bartonella</taxon>
    </lineage>
</organism>
<evidence type="ECO:0000313" key="15">
    <source>
        <dbReference type="EMBL" id="KEG18336.1"/>
    </source>
</evidence>
<comment type="subcellular location">
    <subcellularLocation>
        <location evidence="1">Cell membrane</location>
        <topology evidence="1">Multi-pass membrane protein</topology>
    </subcellularLocation>
</comment>
<dbReference type="GO" id="GO:0044780">
    <property type="term" value="P:bacterial-type flagellum assembly"/>
    <property type="evidence" value="ECO:0007669"/>
    <property type="project" value="InterPro"/>
</dbReference>
<comment type="similarity">
    <text evidence="2 13">Belongs to the type III secretion exporter family.</text>
</comment>
<evidence type="ECO:0000256" key="4">
    <source>
        <dbReference type="ARBA" id="ARBA00022448"/>
    </source>
</evidence>
<dbReference type="GO" id="GO:0005886">
    <property type="term" value="C:plasma membrane"/>
    <property type="evidence" value="ECO:0007669"/>
    <property type="project" value="UniProtKB-SubCell"/>
</dbReference>
<feature type="region of interest" description="Disordered" evidence="14">
    <location>
        <begin position="1"/>
        <end position="25"/>
    </location>
</feature>
<evidence type="ECO:0000256" key="14">
    <source>
        <dbReference type="SAM" id="MobiDB-lite"/>
    </source>
</evidence>
<keyword evidence="6 13" id="KW-0812">Transmembrane</keyword>
<dbReference type="Gene3D" id="3.40.1690.10">
    <property type="entry name" value="secretion proteins EscU"/>
    <property type="match status" value="1"/>
</dbReference>
<comment type="function">
    <text evidence="12 13">Required for formation of the rod structure in the basal body of the flagellar apparatus. Together with FliI and FliH, may constitute the export apparatus of flagellin.</text>
</comment>
<evidence type="ECO:0000256" key="1">
    <source>
        <dbReference type="ARBA" id="ARBA00004651"/>
    </source>
</evidence>
<keyword evidence="10 13" id="KW-0472">Membrane</keyword>
<protein>
    <recommendedName>
        <fullName evidence="3 13">Flagellar biosynthetic protein FlhB</fullName>
    </recommendedName>
</protein>
<name>A0A072QY48_BARBA</name>
<evidence type="ECO:0000256" key="11">
    <source>
        <dbReference type="ARBA" id="ARBA00023225"/>
    </source>
</evidence>
<keyword evidence="7 13" id="KW-1005">Bacterial flagellum biogenesis</keyword>